<comment type="caution">
    <text evidence="7">The sequence shown here is derived from an EMBL/GenBank/DDBJ whole genome shotgun (WGS) entry which is preliminary data.</text>
</comment>
<dbReference type="STRING" id="1034346.GCA_000313565_01958"/>
<dbReference type="InterPro" id="IPR038770">
    <property type="entry name" value="Na+/solute_symporter_sf"/>
</dbReference>
<feature type="transmembrane region" description="Helical" evidence="5">
    <location>
        <begin position="195"/>
        <end position="217"/>
    </location>
</feature>
<sequence>MNQFLLAANAAIQSNLILEVALLLSAGYLMSRLSKKLHLPYVTGYLLAGILIGPSVLQLISSETVARFDVITDIALAFIAFQAGRFFNLKILRSNGRQMVIITIMEALGAAIIVTLVMYFIFHLSLPFSLLLGAIGCATAPASTIMTIRQYKAKGNFVNMILQVTALDDAVALLTFSACMAVVQAMDTGVFSASVVIEPVLLNLAAVGLGIVGGYVLKRIITEERSEDSTLILSVIVILTLSGICTAINVSPLLCCMCLGASYINFSKNQRLFDQLNNFTPPILTLFFVCSGMRLNLSSLKDAGIIGVAYFFIRIVGKYIGSYLGGKLTQAEPSITNYLGLALIPQAGVSIGLAALGQRLLPPQYGTLLTTIILSSSVLYEMVGPACAKLSLHLSHSIPGSEKEADMHKNIVLPKSVPHKS</sequence>
<reference evidence="7 8" key="1">
    <citation type="submission" date="2018-05" db="EMBL/GenBank/DDBJ databases">
        <title>Genomic Encyclopedia of Type Strains, Phase IV (KMG-IV): sequencing the most valuable type-strain genomes for metagenomic binning, comparative biology and taxonomic classification.</title>
        <authorList>
            <person name="Goeker M."/>
        </authorList>
    </citation>
    <scope>NUCLEOTIDE SEQUENCE [LARGE SCALE GENOMIC DNA]</scope>
    <source>
        <strain evidence="7 8">JC118</strain>
    </source>
</reference>
<feature type="transmembrane region" description="Helical" evidence="5">
    <location>
        <begin position="128"/>
        <end position="148"/>
    </location>
</feature>
<dbReference type="Pfam" id="PF00999">
    <property type="entry name" value="Na_H_Exchanger"/>
    <property type="match status" value="1"/>
</dbReference>
<proteinExistence type="predicted"/>
<keyword evidence="4 5" id="KW-0472">Membrane</keyword>
<feature type="transmembrane region" description="Helical" evidence="5">
    <location>
        <begin position="41"/>
        <end position="60"/>
    </location>
</feature>
<keyword evidence="3 5" id="KW-1133">Transmembrane helix</keyword>
<evidence type="ECO:0000313" key="7">
    <source>
        <dbReference type="EMBL" id="PXX80622.1"/>
    </source>
</evidence>
<evidence type="ECO:0000256" key="2">
    <source>
        <dbReference type="ARBA" id="ARBA00022692"/>
    </source>
</evidence>
<name>A0A2V2EWW2_9FIRM</name>
<dbReference type="GO" id="GO:1902600">
    <property type="term" value="P:proton transmembrane transport"/>
    <property type="evidence" value="ECO:0007669"/>
    <property type="project" value="InterPro"/>
</dbReference>
<feature type="transmembrane region" description="Helical" evidence="5">
    <location>
        <begin position="66"/>
        <end position="87"/>
    </location>
</feature>
<dbReference type="Proteomes" id="UP000247612">
    <property type="component" value="Unassembled WGS sequence"/>
</dbReference>
<feature type="transmembrane region" description="Helical" evidence="5">
    <location>
        <begin position="304"/>
        <end position="326"/>
    </location>
</feature>
<feature type="transmembrane region" description="Helical" evidence="5">
    <location>
        <begin position="6"/>
        <end position="29"/>
    </location>
</feature>
<organism evidence="7 8">
    <name type="scientific">Dielma fastidiosa</name>
    <dbReference type="NCBI Taxonomy" id="1034346"/>
    <lineage>
        <taxon>Bacteria</taxon>
        <taxon>Bacillati</taxon>
        <taxon>Bacillota</taxon>
        <taxon>Erysipelotrichia</taxon>
        <taxon>Erysipelotrichales</taxon>
        <taxon>Erysipelotrichaceae</taxon>
        <taxon>Dielma</taxon>
    </lineage>
</organism>
<protein>
    <submittedName>
        <fullName evidence="7">Transporter (CPA2 family)</fullName>
    </submittedName>
</protein>
<evidence type="ECO:0000256" key="5">
    <source>
        <dbReference type="SAM" id="Phobius"/>
    </source>
</evidence>
<feature type="transmembrane region" description="Helical" evidence="5">
    <location>
        <begin position="99"/>
        <end position="122"/>
    </location>
</feature>
<dbReference type="GeneID" id="94441569"/>
<keyword evidence="8" id="KW-1185">Reference proteome</keyword>
<dbReference type="Gene3D" id="1.20.1530.20">
    <property type="match status" value="1"/>
</dbReference>
<dbReference type="EMBL" id="QJKH01000003">
    <property type="protein sequence ID" value="PXX80622.1"/>
    <property type="molecule type" value="Genomic_DNA"/>
</dbReference>
<dbReference type="GO" id="GO:0016020">
    <property type="term" value="C:membrane"/>
    <property type="evidence" value="ECO:0007669"/>
    <property type="project" value="UniProtKB-SubCell"/>
</dbReference>
<gene>
    <name evidence="7" type="ORF">DES51_103218</name>
</gene>
<dbReference type="InterPro" id="IPR006153">
    <property type="entry name" value="Cation/H_exchanger_TM"/>
</dbReference>
<feature type="transmembrane region" description="Helical" evidence="5">
    <location>
        <begin position="279"/>
        <end position="297"/>
    </location>
</feature>
<evidence type="ECO:0000259" key="6">
    <source>
        <dbReference type="Pfam" id="PF00999"/>
    </source>
</evidence>
<dbReference type="AlphaFoldDB" id="A0A2V2EWW2"/>
<evidence type="ECO:0000256" key="4">
    <source>
        <dbReference type="ARBA" id="ARBA00023136"/>
    </source>
</evidence>
<dbReference type="PANTHER" id="PTHR43021:SF2">
    <property type="entry name" value="CATION_H+ EXCHANGER DOMAIN-CONTAINING PROTEIN"/>
    <property type="match status" value="1"/>
</dbReference>
<feature type="transmembrane region" description="Helical" evidence="5">
    <location>
        <begin position="160"/>
        <end position="183"/>
    </location>
</feature>
<dbReference type="PANTHER" id="PTHR43021">
    <property type="entry name" value="NA(+)/H(+) ANTIPORTER-RELATED"/>
    <property type="match status" value="1"/>
</dbReference>
<keyword evidence="2 5" id="KW-0812">Transmembrane</keyword>
<feature type="domain" description="Cation/H+ exchanger transmembrane" evidence="6">
    <location>
        <begin position="26"/>
        <end position="378"/>
    </location>
</feature>
<dbReference type="OrthoDB" id="9778229at2"/>
<feature type="transmembrane region" description="Helical" evidence="5">
    <location>
        <begin position="338"/>
        <end position="356"/>
    </location>
</feature>
<comment type="subcellular location">
    <subcellularLocation>
        <location evidence="1">Membrane</location>
        <topology evidence="1">Multi-pass membrane protein</topology>
    </subcellularLocation>
</comment>
<feature type="transmembrane region" description="Helical" evidence="5">
    <location>
        <begin position="231"/>
        <end position="264"/>
    </location>
</feature>
<dbReference type="RefSeq" id="WP_022938263.1">
    <property type="nucleotide sequence ID" value="NZ_CABKRQ010000005.1"/>
</dbReference>
<evidence type="ECO:0000256" key="3">
    <source>
        <dbReference type="ARBA" id="ARBA00022989"/>
    </source>
</evidence>
<evidence type="ECO:0000313" key="8">
    <source>
        <dbReference type="Proteomes" id="UP000247612"/>
    </source>
</evidence>
<evidence type="ECO:0000256" key="1">
    <source>
        <dbReference type="ARBA" id="ARBA00004141"/>
    </source>
</evidence>
<accession>A0A2V2EWW2</accession>
<dbReference type="GO" id="GO:0015297">
    <property type="term" value="F:antiporter activity"/>
    <property type="evidence" value="ECO:0007669"/>
    <property type="project" value="InterPro"/>
</dbReference>